<dbReference type="EMBL" id="JACIVI010000003">
    <property type="protein sequence ID" value="MBB1162419.1"/>
    <property type="molecule type" value="Genomic_DNA"/>
</dbReference>
<gene>
    <name evidence="2" type="ORF">H4F90_10540</name>
</gene>
<sequence>MPESTADRSRPTHPLRPRSLRRPARGLGLIGLLLVISLGAMAAVLALRAAPLVGERLTIQRTLQRIASQGLESEAAIRAAFDKQRQVDAAIVSLDGRDLEIRRADGRFLIDYAYEKELPLVEPVSLLIRFHGSVAP</sequence>
<reference evidence="2 3" key="1">
    <citation type="submission" date="2020-08" db="EMBL/GenBank/DDBJ databases">
        <title>Aquariorum lacteus gen. nov., sp. nov., a new member of the family Comamonadaceae, isolated from freshwater aquarium.</title>
        <authorList>
            <person name="Chun S.-J."/>
        </authorList>
    </citation>
    <scope>NUCLEOTIDE SEQUENCE [LARGE SCALE GENOMIC DNA]</scope>
    <source>
        <strain evidence="2 3">SJAQ100</strain>
    </source>
</reference>
<proteinExistence type="predicted"/>
<dbReference type="Proteomes" id="UP000586093">
    <property type="component" value="Unassembled WGS sequence"/>
</dbReference>
<protein>
    <submittedName>
        <fullName evidence="2">DUF4845 domain-containing protein</fullName>
    </submittedName>
</protein>
<dbReference type="InterPro" id="IPR032314">
    <property type="entry name" value="DUF4845"/>
</dbReference>
<dbReference type="Pfam" id="PF16137">
    <property type="entry name" value="DUF4845"/>
    <property type="match status" value="1"/>
</dbReference>
<feature type="region of interest" description="Disordered" evidence="1">
    <location>
        <begin position="1"/>
        <end position="20"/>
    </location>
</feature>
<feature type="compositionally biased region" description="Basic residues" evidence="1">
    <location>
        <begin position="11"/>
        <end position="20"/>
    </location>
</feature>
<accession>A0A839HSS3</accession>
<keyword evidence="3" id="KW-1185">Reference proteome</keyword>
<dbReference type="RefSeq" id="WP_182664297.1">
    <property type="nucleotide sequence ID" value="NZ_JACIVI010000003.1"/>
</dbReference>
<dbReference type="AlphaFoldDB" id="A0A839HSS3"/>
<evidence type="ECO:0000313" key="3">
    <source>
        <dbReference type="Proteomes" id="UP000586093"/>
    </source>
</evidence>
<comment type="caution">
    <text evidence="2">The sequence shown here is derived from an EMBL/GenBank/DDBJ whole genome shotgun (WGS) entry which is preliminary data.</text>
</comment>
<name>A0A839HSS3_9BURK</name>
<feature type="compositionally biased region" description="Basic and acidic residues" evidence="1">
    <location>
        <begin position="1"/>
        <end position="10"/>
    </location>
</feature>
<evidence type="ECO:0000313" key="2">
    <source>
        <dbReference type="EMBL" id="MBB1162419.1"/>
    </source>
</evidence>
<evidence type="ECO:0000256" key="1">
    <source>
        <dbReference type="SAM" id="MobiDB-lite"/>
    </source>
</evidence>
<organism evidence="2 3">
    <name type="scientific">Aquariibacter albus</name>
    <dbReference type="NCBI Taxonomy" id="2759899"/>
    <lineage>
        <taxon>Bacteria</taxon>
        <taxon>Pseudomonadati</taxon>
        <taxon>Pseudomonadota</taxon>
        <taxon>Betaproteobacteria</taxon>
        <taxon>Burkholderiales</taxon>
        <taxon>Sphaerotilaceae</taxon>
        <taxon>Aquariibacter</taxon>
    </lineage>
</organism>